<keyword evidence="2" id="KW-1185">Reference proteome</keyword>
<dbReference type="Proteomes" id="UP000595140">
    <property type="component" value="Unassembled WGS sequence"/>
</dbReference>
<accession>A0A484MCW1</accession>
<proteinExistence type="predicted"/>
<reference evidence="1 2" key="1">
    <citation type="submission" date="2018-04" db="EMBL/GenBank/DDBJ databases">
        <authorList>
            <person name="Vogel A."/>
        </authorList>
    </citation>
    <scope>NUCLEOTIDE SEQUENCE [LARGE SCALE GENOMIC DNA]</scope>
</reference>
<sequence>MAKCISKLSSVSLWGTTGITDQGVVQLISRAVSLKHLNIGGTFITDTSLFAISDSCPHLQVTFTKGWCPKEKLVSS</sequence>
<dbReference type="InterPro" id="IPR006553">
    <property type="entry name" value="Leu-rich_rpt_Cys-con_subtyp"/>
</dbReference>
<dbReference type="OrthoDB" id="550575at2759"/>
<gene>
    <name evidence="1" type="ORF">CCAM_LOCUS28311</name>
</gene>
<protein>
    <recommendedName>
        <fullName evidence="3">FBD domain-containing protein</fullName>
    </recommendedName>
</protein>
<dbReference type="Gene3D" id="3.80.10.10">
    <property type="entry name" value="Ribonuclease Inhibitor"/>
    <property type="match status" value="1"/>
</dbReference>
<dbReference type="InterPro" id="IPR032675">
    <property type="entry name" value="LRR_dom_sf"/>
</dbReference>
<dbReference type="EMBL" id="OOIL02003221">
    <property type="protein sequence ID" value="VFQ86535.1"/>
    <property type="molecule type" value="Genomic_DNA"/>
</dbReference>
<dbReference type="SMART" id="SM00367">
    <property type="entry name" value="LRR_CC"/>
    <property type="match status" value="2"/>
</dbReference>
<organism evidence="1 2">
    <name type="scientific">Cuscuta campestris</name>
    <dbReference type="NCBI Taxonomy" id="132261"/>
    <lineage>
        <taxon>Eukaryota</taxon>
        <taxon>Viridiplantae</taxon>
        <taxon>Streptophyta</taxon>
        <taxon>Embryophyta</taxon>
        <taxon>Tracheophyta</taxon>
        <taxon>Spermatophyta</taxon>
        <taxon>Magnoliopsida</taxon>
        <taxon>eudicotyledons</taxon>
        <taxon>Gunneridae</taxon>
        <taxon>Pentapetalae</taxon>
        <taxon>asterids</taxon>
        <taxon>lamiids</taxon>
        <taxon>Solanales</taxon>
        <taxon>Convolvulaceae</taxon>
        <taxon>Cuscuteae</taxon>
        <taxon>Cuscuta</taxon>
        <taxon>Cuscuta subgen. Grammica</taxon>
        <taxon>Cuscuta sect. Cleistogrammica</taxon>
    </lineage>
</organism>
<evidence type="ECO:0000313" key="1">
    <source>
        <dbReference type="EMBL" id="VFQ86535.1"/>
    </source>
</evidence>
<dbReference type="AlphaFoldDB" id="A0A484MCW1"/>
<name>A0A484MCW1_9ASTE</name>
<evidence type="ECO:0000313" key="2">
    <source>
        <dbReference type="Proteomes" id="UP000595140"/>
    </source>
</evidence>
<evidence type="ECO:0008006" key="3">
    <source>
        <dbReference type="Google" id="ProtNLM"/>
    </source>
</evidence>
<dbReference type="SUPFAM" id="SSF52047">
    <property type="entry name" value="RNI-like"/>
    <property type="match status" value="1"/>
</dbReference>